<dbReference type="SUPFAM" id="SSF103473">
    <property type="entry name" value="MFS general substrate transporter"/>
    <property type="match status" value="1"/>
</dbReference>
<dbReference type="CDD" id="cd06173">
    <property type="entry name" value="MFS_MefA_like"/>
    <property type="match status" value="1"/>
</dbReference>
<evidence type="ECO:0000313" key="10">
    <source>
        <dbReference type="Proteomes" id="UP000291562"/>
    </source>
</evidence>
<dbReference type="InterPro" id="IPR011701">
    <property type="entry name" value="MFS"/>
</dbReference>
<feature type="transmembrane region" description="Helical" evidence="7">
    <location>
        <begin position="372"/>
        <end position="394"/>
    </location>
</feature>
<keyword evidence="3" id="KW-1003">Cell membrane</keyword>
<dbReference type="Proteomes" id="UP000291562">
    <property type="component" value="Chromosome"/>
</dbReference>
<evidence type="ECO:0000256" key="2">
    <source>
        <dbReference type="ARBA" id="ARBA00022448"/>
    </source>
</evidence>
<reference evidence="9 10" key="1">
    <citation type="submission" date="2019-01" db="EMBL/GenBank/DDBJ databases">
        <title>Pseudolysobacter antarctica gen. nov., sp. nov., isolated from Fildes Peninsula, Antarctica.</title>
        <authorList>
            <person name="Wei Z."/>
            <person name="Peng F."/>
        </authorList>
    </citation>
    <scope>NUCLEOTIDE SEQUENCE [LARGE SCALE GENOMIC DNA]</scope>
    <source>
        <strain evidence="9 10">AQ6-296</strain>
    </source>
</reference>
<evidence type="ECO:0000256" key="1">
    <source>
        <dbReference type="ARBA" id="ARBA00004651"/>
    </source>
</evidence>
<dbReference type="GO" id="GO:0005886">
    <property type="term" value="C:plasma membrane"/>
    <property type="evidence" value="ECO:0007669"/>
    <property type="project" value="UniProtKB-SubCell"/>
</dbReference>
<dbReference type="GO" id="GO:0022857">
    <property type="term" value="F:transmembrane transporter activity"/>
    <property type="evidence" value="ECO:0007669"/>
    <property type="project" value="InterPro"/>
</dbReference>
<feature type="transmembrane region" description="Helical" evidence="7">
    <location>
        <begin position="400"/>
        <end position="419"/>
    </location>
</feature>
<evidence type="ECO:0000259" key="8">
    <source>
        <dbReference type="SMART" id="SM00563"/>
    </source>
</evidence>
<dbReference type="InterPro" id="IPR036259">
    <property type="entry name" value="MFS_trans_sf"/>
</dbReference>
<feature type="domain" description="Phospholipid/glycerol acyltransferase" evidence="8">
    <location>
        <begin position="456"/>
        <end position="572"/>
    </location>
</feature>
<dbReference type="Pfam" id="PF01553">
    <property type="entry name" value="Acyltransferase"/>
    <property type="match status" value="1"/>
</dbReference>
<accession>A0A411HNN3</accession>
<dbReference type="KEGG" id="xbc:ELE36_17930"/>
<name>A0A411HNN3_9GAMM</name>
<dbReference type="PANTHER" id="PTHR43266">
    <property type="entry name" value="MACROLIDE-EFFLUX PROTEIN"/>
    <property type="match status" value="1"/>
</dbReference>
<dbReference type="PANTHER" id="PTHR43266:SF2">
    <property type="entry name" value="MAJOR FACILITATOR SUPERFAMILY (MFS) PROFILE DOMAIN-CONTAINING PROTEIN"/>
    <property type="match status" value="1"/>
</dbReference>
<proteinExistence type="predicted"/>
<feature type="transmembrane region" description="Helical" evidence="7">
    <location>
        <begin position="229"/>
        <end position="247"/>
    </location>
</feature>
<keyword evidence="6 7" id="KW-0472">Membrane</keyword>
<feature type="transmembrane region" description="Helical" evidence="7">
    <location>
        <begin position="296"/>
        <end position="315"/>
    </location>
</feature>
<dbReference type="Pfam" id="PF07690">
    <property type="entry name" value="MFS_1"/>
    <property type="match status" value="1"/>
</dbReference>
<protein>
    <submittedName>
        <fullName evidence="9">MFS transporter</fullName>
    </submittedName>
</protein>
<sequence length="627" mass="68533">MSDHSQFSLLKARRFLPFFLTQAMGAFNDNAFRNAMVVLVGFHMGLDESAVGFYSNIAPALFILPFFLFSASAGQIAEKFEKARTIRYIKIFEIAAMLLAAVGFYLHSIPLLLSVLFLMGLHSTMFGPIKYAILPQSLRNDELVGGNALVETGTSLAILIGLTIGGSLMEVSPYGETLASLMLIGVSVFGYLSSRAIPIAPATAPQLRFNWNVFSETWRALGFVRKNRTVFLSVLGISWFWFFGGVFTAQLPNYTKLFLGGTGQVETLVLTLFSIGVGAGSLLCERLSGHKVEIGLVPFGSIGLTLFGLDVYFAHPERSLLHDLNAWSFLAAPGSWRLALDFTLIGVFAGFYIVPLFALVQSRAEKSELSRVIAGNNIINALFIVASAVAGILAQKFGLSIPQLFLGTAILNALVAIYIYTLVPEFLMRFLSWILVSTLYRIQPEGLENIPEEGPALLVCNHVSFMDALIVGGLVRRPVRFVMYYKIFNIPLLSFIFRTARAIPIASSKEDPAMLTRAMDEIDAALAAGDLVCIFPEGALTGDGQIQPFRSGLERILARRPVPVVPLALRGLWGSIFSRRDSALGRSRLPRRFRARIGLAAGLPIAAEQANAAMLEQQVRDLRGTNA</sequence>
<dbReference type="Gene3D" id="1.20.1250.20">
    <property type="entry name" value="MFS general substrate transporter like domains"/>
    <property type="match status" value="1"/>
</dbReference>
<keyword evidence="2" id="KW-0813">Transport</keyword>
<dbReference type="InterPro" id="IPR002123">
    <property type="entry name" value="Plipid/glycerol_acylTrfase"/>
</dbReference>
<dbReference type="OrthoDB" id="9803968at2"/>
<dbReference type="GO" id="GO:0016746">
    <property type="term" value="F:acyltransferase activity"/>
    <property type="evidence" value="ECO:0007669"/>
    <property type="project" value="InterPro"/>
</dbReference>
<keyword evidence="10" id="KW-1185">Reference proteome</keyword>
<evidence type="ECO:0000256" key="6">
    <source>
        <dbReference type="ARBA" id="ARBA00023136"/>
    </source>
</evidence>
<dbReference type="SUPFAM" id="SSF69593">
    <property type="entry name" value="Glycerol-3-phosphate (1)-acyltransferase"/>
    <property type="match status" value="1"/>
</dbReference>
<keyword evidence="5 7" id="KW-1133">Transmembrane helix</keyword>
<organism evidence="9 10">
    <name type="scientific">Pseudolysobacter antarcticus</name>
    <dbReference type="NCBI Taxonomy" id="2511995"/>
    <lineage>
        <taxon>Bacteria</taxon>
        <taxon>Pseudomonadati</taxon>
        <taxon>Pseudomonadota</taxon>
        <taxon>Gammaproteobacteria</taxon>
        <taxon>Lysobacterales</taxon>
        <taxon>Rhodanobacteraceae</taxon>
        <taxon>Pseudolysobacter</taxon>
    </lineage>
</organism>
<dbReference type="EMBL" id="CP035704">
    <property type="protein sequence ID" value="QBB72095.1"/>
    <property type="molecule type" value="Genomic_DNA"/>
</dbReference>
<evidence type="ECO:0000256" key="5">
    <source>
        <dbReference type="ARBA" id="ARBA00022989"/>
    </source>
</evidence>
<evidence type="ECO:0000256" key="4">
    <source>
        <dbReference type="ARBA" id="ARBA00022692"/>
    </source>
</evidence>
<feature type="transmembrane region" description="Helical" evidence="7">
    <location>
        <begin position="267"/>
        <end position="284"/>
    </location>
</feature>
<dbReference type="CDD" id="cd07989">
    <property type="entry name" value="LPLAT_AGPAT-like"/>
    <property type="match status" value="1"/>
</dbReference>
<evidence type="ECO:0000313" key="9">
    <source>
        <dbReference type="EMBL" id="QBB72095.1"/>
    </source>
</evidence>
<feature type="transmembrane region" description="Helical" evidence="7">
    <location>
        <begin position="174"/>
        <end position="192"/>
    </location>
</feature>
<evidence type="ECO:0000256" key="7">
    <source>
        <dbReference type="SAM" id="Phobius"/>
    </source>
</evidence>
<feature type="transmembrane region" description="Helical" evidence="7">
    <location>
        <begin position="88"/>
        <end position="106"/>
    </location>
</feature>
<gene>
    <name evidence="9" type="ORF">ELE36_17930</name>
</gene>
<comment type="subcellular location">
    <subcellularLocation>
        <location evidence="1">Cell membrane</location>
        <topology evidence="1">Multi-pass membrane protein</topology>
    </subcellularLocation>
</comment>
<keyword evidence="4 7" id="KW-0812">Transmembrane</keyword>
<evidence type="ECO:0000256" key="3">
    <source>
        <dbReference type="ARBA" id="ARBA00022475"/>
    </source>
</evidence>
<dbReference type="SMART" id="SM00563">
    <property type="entry name" value="PlsC"/>
    <property type="match status" value="1"/>
</dbReference>
<feature type="transmembrane region" description="Helical" evidence="7">
    <location>
        <begin position="335"/>
        <end position="360"/>
    </location>
</feature>
<feature type="transmembrane region" description="Helical" evidence="7">
    <location>
        <begin position="53"/>
        <end position="76"/>
    </location>
</feature>
<dbReference type="RefSeq" id="WP_129835734.1">
    <property type="nucleotide sequence ID" value="NZ_CP035704.1"/>
</dbReference>
<dbReference type="AlphaFoldDB" id="A0A411HNN3"/>